<dbReference type="Proteomes" id="UP000004123">
    <property type="component" value="Unassembled WGS sequence"/>
</dbReference>
<dbReference type="HOGENOM" id="CLU_3171720_0_0_10"/>
<dbReference type="STRING" id="997353.HMPREF9144_0403"/>
<accession>F9DFG3</accession>
<name>F9DFG3_9BACT</name>
<proteinExistence type="predicted"/>
<dbReference type="AlphaFoldDB" id="F9DFG3"/>
<evidence type="ECO:0000313" key="2">
    <source>
        <dbReference type="Proteomes" id="UP000004123"/>
    </source>
</evidence>
<reference evidence="1 2" key="1">
    <citation type="submission" date="2011-04" db="EMBL/GenBank/DDBJ databases">
        <authorList>
            <person name="Muzny D."/>
            <person name="Qin X."/>
            <person name="Deng J."/>
            <person name="Jiang H."/>
            <person name="Liu Y."/>
            <person name="Qu J."/>
            <person name="Song X.-Z."/>
            <person name="Zhang L."/>
            <person name="Thornton R."/>
            <person name="Coyle M."/>
            <person name="Francisco L."/>
            <person name="Jackson L."/>
            <person name="Javaid M."/>
            <person name="Korchina V."/>
            <person name="Kovar C."/>
            <person name="Mata R."/>
            <person name="Mathew T."/>
            <person name="Ngo R."/>
            <person name="Nguyen L."/>
            <person name="Nguyen N."/>
            <person name="Okwuonu G."/>
            <person name="Ongeri F."/>
            <person name="Pham C."/>
            <person name="Simmons D."/>
            <person name="Wilczek-Boney K."/>
            <person name="Hale W."/>
            <person name="Jakkamsetti A."/>
            <person name="Pham P."/>
            <person name="Ruth R."/>
            <person name="San Lucas F."/>
            <person name="Warren J."/>
            <person name="Zhang J."/>
            <person name="Zhao Z."/>
            <person name="Zhou C."/>
            <person name="Zhu D."/>
            <person name="Lee S."/>
            <person name="Bess C."/>
            <person name="Blankenburg K."/>
            <person name="Forbes L."/>
            <person name="Fu Q."/>
            <person name="Gubbala S."/>
            <person name="Hirani K."/>
            <person name="Jayaseelan J.C."/>
            <person name="Lara F."/>
            <person name="Munidasa M."/>
            <person name="Palculict T."/>
            <person name="Patil S."/>
            <person name="Pu L.-L."/>
            <person name="Saada N."/>
            <person name="Tang L."/>
            <person name="Weissenberger G."/>
            <person name="Zhu Y."/>
            <person name="Hemphill L."/>
            <person name="Shang Y."/>
            <person name="Youmans B."/>
            <person name="Ayvaz T."/>
            <person name="Ross M."/>
            <person name="Santibanez J."/>
            <person name="Aqrawi P."/>
            <person name="Gross S."/>
            <person name="Joshi V."/>
            <person name="Fowler G."/>
            <person name="Nazareth L."/>
            <person name="Reid J."/>
            <person name="Worley K."/>
            <person name="Petrosino J."/>
            <person name="Highlander S."/>
            <person name="Gibbs R."/>
        </authorList>
    </citation>
    <scope>NUCLEOTIDE SEQUENCE [LARGE SCALE GENOMIC DNA]</scope>
    <source>
        <strain evidence="1 2">ATCC 700821</strain>
    </source>
</reference>
<organism evidence="1 2">
    <name type="scientific">Prevotella pallens ATCC 700821</name>
    <dbReference type="NCBI Taxonomy" id="997353"/>
    <lineage>
        <taxon>Bacteria</taxon>
        <taxon>Pseudomonadati</taxon>
        <taxon>Bacteroidota</taxon>
        <taxon>Bacteroidia</taxon>
        <taxon>Bacteroidales</taxon>
        <taxon>Prevotellaceae</taxon>
        <taxon>Prevotella</taxon>
    </lineage>
</organism>
<comment type="caution">
    <text evidence="1">The sequence shown here is derived from an EMBL/GenBank/DDBJ whole genome shotgun (WGS) entry which is preliminary data.</text>
</comment>
<dbReference type="EMBL" id="AFPY01000016">
    <property type="protein sequence ID" value="EGQ21733.1"/>
    <property type="molecule type" value="Genomic_DNA"/>
</dbReference>
<protein>
    <submittedName>
        <fullName evidence="1">Uncharacterized protein</fullName>
    </submittedName>
</protein>
<gene>
    <name evidence="1" type="ORF">HMPREF9144_0403</name>
</gene>
<sequence length="47" mass="5584">MIKTLKFLQKVLKLLLYKVNFLKKGYCVTAHYKSPKLAYIYFVVQSI</sequence>
<evidence type="ECO:0000313" key="1">
    <source>
        <dbReference type="EMBL" id="EGQ21733.1"/>
    </source>
</evidence>